<dbReference type="PANTHER" id="PTHR36444">
    <property type="entry name" value="TRANSCRIPTIONAL REGULATOR PROTEIN YOBU-RELATED"/>
    <property type="match status" value="1"/>
</dbReference>
<reference evidence="2 3" key="1">
    <citation type="submission" date="2019-07" db="EMBL/GenBank/DDBJ databases">
        <title>Rhodococcus cavernicolus sp. nov., isolated from a cave.</title>
        <authorList>
            <person name="Lee S.D."/>
        </authorList>
    </citation>
    <scope>NUCLEOTIDE SEQUENCE [LARGE SCALE GENOMIC DNA]</scope>
    <source>
        <strain evidence="2 3">C1-24</strain>
    </source>
</reference>
<gene>
    <name evidence="2" type="ORF">FOY51_08505</name>
</gene>
<feature type="domain" description="AraC effector-binding" evidence="1">
    <location>
        <begin position="5"/>
        <end position="153"/>
    </location>
</feature>
<proteinExistence type="predicted"/>
<evidence type="ECO:0000313" key="3">
    <source>
        <dbReference type="Proteomes" id="UP000322244"/>
    </source>
</evidence>
<name>A0A5A7SBC5_9NOCA</name>
<dbReference type="Gene3D" id="3.20.80.10">
    <property type="entry name" value="Regulatory factor, effector binding domain"/>
    <property type="match status" value="1"/>
</dbReference>
<evidence type="ECO:0000259" key="1">
    <source>
        <dbReference type="SMART" id="SM00871"/>
    </source>
</evidence>
<comment type="caution">
    <text evidence="2">The sequence shown here is derived from an EMBL/GenBank/DDBJ whole genome shotgun (WGS) entry which is preliminary data.</text>
</comment>
<dbReference type="InterPro" id="IPR029442">
    <property type="entry name" value="GyrI-like"/>
</dbReference>
<sequence length="156" mass="17082">MTETLTPRLETAEPFVVAGLSGRYTHTTAAAIPELWTSLDDCIDDIPNRVGDFTYGAAANFHDDGFDYVAGVEVSSASGLPSRFRSIDIPAGNYAVFTHDGPIRQLPHTYARIRNEWMPTSGFAVVGPEFERYGTDSDGAKDSYTVEIWLPVEKSS</sequence>
<protein>
    <submittedName>
        <fullName evidence="2">AraC family transcriptional regulator</fullName>
    </submittedName>
</protein>
<evidence type="ECO:0000313" key="2">
    <source>
        <dbReference type="EMBL" id="KAA0023440.1"/>
    </source>
</evidence>
<dbReference type="AlphaFoldDB" id="A0A5A7SBC5"/>
<dbReference type="OrthoDB" id="9801123at2"/>
<dbReference type="Pfam" id="PF06445">
    <property type="entry name" value="GyrI-like"/>
    <property type="match status" value="1"/>
</dbReference>
<dbReference type="EMBL" id="VLNY01000003">
    <property type="protein sequence ID" value="KAA0023440.1"/>
    <property type="molecule type" value="Genomic_DNA"/>
</dbReference>
<keyword evidence="3" id="KW-1185">Reference proteome</keyword>
<dbReference type="InterPro" id="IPR053182">
    <property type="entry name" value="YobU-like_regulator"/>
</dbReference>
<dbReference type="InterPro" id="IPR010499">
    <property type="entry name" value="AraC_E-bd"/>
</dbReference>
<dbReference type="Proteomes" id="UP000322244">
    <property type="component" value="Unassembled WGS sequence"/>
</dbReference>
<dbReference type="InterPro" id="IPR011256">
    <property type="entry name" value="Reg_factor_effector_dom_sf"/>
</dbReference>
<dbReference type="SMART" id="SM00871">
    <property type="entry name" value="AraC_E_bind"/>
    <property type="match status" value="1"/>
</dbReference>
<organism evidence="2 3">
    <name type="scientific">Antrihabitans cavernicola</name>
    <dbReference type="NCBI Taxonomy" id="2495913"/>
    <lineage>
        <taxon>Bacteria</taxon>
        <taxon>Bacillati</taxon>
        <taxon>Actinomycetota</taxon>
        <taxon>Actinomycetes</taxon>
        <taxon>Mycobacteriales</taxon>
        <taxon>Nocardiaceae</taxon>
        <taxon>Antrihabitans</taxon>
    </lineage>
</organism>
<dbReference type="RefSeq" id="WP_149429785.1">
    <property type="nucleotide sequence ID" value="NZ_VLNY01000003.1"/>
</dbReference>
<dbReference type="PANTHER" id="PTHR36444:SF3">
    <property type="entry name" value="TRANSCRIPTIONAL ACTIVATOR, PUTATIVE-RELATED"/>
    <property type="match status" value="1"/>
</dbReference>
<accession>A0A5A7SBC5</accession>
<dbReference type="SUPFAM" id="SSF55136">
    <property type="entry name" value="Probable bacterial effector-binding domain"/>
    <property type="match status" value="1"/>
</dbReference>